<dbReference type="STRING" id="561176.SAMN04488561_4680"/>
<evidence type="ECO:0000313" key="10">
    <source>
        <dbReference type="EMBL" id="SEF14614.1"/>
    </source>
</evidence>
<evidence type="ECO:0000256" key="7">
    <source>
        <dbReference type="SAM" id="MobiDB-lite"/>
    </source>
</evidence>
<keyword evidence="4" id="KW-0418">Kinase</keyword>
<evidence type="ECO:0000256" key="1">
    <source>
        <dbReference type="ARBA" id="ARBA00005715"/>
    </source>
</evidence>
<keyword evidence="11" id="KW-1185">Reference proteome</keyword>
<feature type="compositionally biased region" description="Low complexity" evidence="7">
    <location>
        <begin position="440"/>
        <end position="449"/>
    </location>
</feature>
<dbReference type="InterPro" id="IPR010737">
    <property type="entry name" value="4-carb_acid_sugar_kinase_N"/>
</dbReference>
<dbReference type="RefSeq" id="WP_069109415.1">
    <property type="nucleotide sequence ID" value="NZ_FNUC01000004.1"/>
</dbReference>
<name>A0A1H5PLN4_9ACTN</name>
<evidence type="ECO:0000313" key="11">
    <source>
        <dbReference type="Proteomes" id="UP000181980"/>
    </source>
</evidence>
<feature type="domain" description="Four-carbon acid sugar kinase N-terminal" evidence="8">
    <location>
        <begin position="6"/>
        <end position="222"/>
    </location>
</feature>
<dbReference type="Pfam" id="PF07005">
    <property type="entry name" value="SBD_N"/>
    <property type="match status" value="1"/>
</dbReference>
<gene>
    <name evidence="10" type="ORF">SAMN04488561_4680</name>
</gene>
<evidence type="ECO:0000256" key="3">
    <source>
        <dbReference type="ARBA" id="ARBA00022741"/>
    </source>
</evidence>
<dbReference type="InterPro" id="IPR042213">
    <property type="entry name" value="NBD_C_sf"/>
</dbReference>
<dbReference type="Pfam" id="PF17042">
    <property type="entry name" value="NBD_C"/>
    <property type="match status" value="1"/>
</dbReference>
<feature type="region of interest" description="Disordered" evidence="7">
    <location>
        <begin position="229"/>
        <end position="369"/>
    </location>
</feature>
<dbReference type="SUPFAM" id="SSF142764">
    <property type="entry name" value="YgbK-like"/>
    <property type="match status" value="2"/>
</dbReference>
<dbReference type="AlphaFoldDB" id="A0A1H5PLN4"/>
<dbReference type="InterPro" id="IPR037051">
    <property type="entry name" value="4-carb_acid_sugar_kinase_N_sf"/>
</dbReference>
<dbReference type="Proteomes" id="UP000181980">
    <property type="component" value="Unassembled WGS sequence"/>
</dbReference>
<dbReference type="GO" id="GO:0005524">
    <property type="term" value="F:ATP binding"/>
    <property type="evidence" value="ECO:0007669"/>
    <property type="project" value="UniProtKB-KW"/>
</dbReference>
<evidence type="ECO:0000256" key="6">
    <source>
        <dbReference type="ARBA" id="ARBA00023277"/>
    </source>
</evidence>
<dbReference type="GO" id="GO:0016301">
    <property type="term" value="F:kinase activity"/>
    <property type="evidence" value="ECO:0007669"/>
    <property type="project" value="UniProtKB-KW"/>
</dbReference>
<sequence length="585" mass="58982">MTVLRLGVVADDVTGACDLAGVVTAAGLPASVLFGPPSPSDVPPDGAECVVVALRTRTAPVASAVAESVAAGRWLLSHGAQRLYQKYCSTFDSTAAGNIGPIADALAGLVGGRSVGTPATPAVGRTVYQGHLFVDGRLLSESPLRDHPLTPMTNADLVRLLSAQTPRPVGLVRWPSAGVAGFSAAEHVLLDALTDADLDRHAALLADGPDLLGGASGLAGALARHWAALAPSPPSRPETRRSAPSAAASAGNSRPDKAHPDVARPDIARPDKARTDVARPDDARTDITRPDSAHPDSAHPDDARPDIARPDDARSVNVGSGDSDTPPGRVGGPPYGRAPTHSAATTRPPLVSAPQAGSLRTPGDWPVLPPGGRVVLAGSCSARTREQIAAFDGPVIRIAVGDLAADSAADPAAGTATGTAAHHGPDPATGTAAHHRPDATTDAATGTAADRVAGPARAVTIAVGEALAALPKGPVVVTTSLPPEELRAVQERHGRDRGAALAERALAAVASALADAGVRRFLVAGGETSGAVTEALGIRQVRIGAQVAPGVPWTVSTGPRPVALLLKSGNFGPPDLFTTAWEVGP</sequence>
<dbReference type="Gene3D" id="3.40.50.10840">
    <property type="entry name" value="Putative sugar-binding, N-terminal domain"/>
    <property type="match status" value="1"/>
</dbReference>
<feature type="compositionally biased region" description="Low complexity" evidence="7">
    <location>
        <begin position="242"/>
        <end position="253"/>
    </location>
</feature>
<comment type="similarity">
    <text evidence="1">Belongs to the four-carbon acid sugar kinase family.</text>
</comment>
<evidence type="ECO:0000256" key="5">
    <source>
        <dbReference type="ARBA" id="ARBA00022840"/>
    </source>
</evidence>
<feature type="compositionally biased region" description="Low complexity" evidence="7">
    <location>
        <begin position="409"/>
        <end position="422"/>
    </location>
</feature>
<dbReference type="EMBL" id="FNUC01000004">
    <property type="protein sequence ID" value="SEF14614.1"/>
    <property type="molecule type" value="Genomic_DNA"/>
</dbReference>
<keyword evidence="6" id="KW-0119">Carbohydrate metabolism</keyword>
<feature type="domain" description="Four-carbon acid sugar kinase nucleotide binding" evidence="9">
    <location>
        <begin position="456"/>
        <end position="577"/>
    </location>
</feature>
<evidence type="ECO:0000259" key="9">
    <source>
        <dbReference type="Pfam" id="PF17042"/>
    </source>
</evidence>
<dbReference type="Gene3D" id="3.40.980.20">
    <property type="entry name" value="Four-carbon acid sugar kinase, nucleotide binding domain"/>
    <property type="match status" value="2"/>
</dbReference>
<reference evidence="11" key="1">
    <citation type="submission" date="2016-10" db="EMBL/GenBank/DDBJ databases">
        <authorList>
            <person name="Varghese N."/>
            <person name="Submissions S."/>
        </authorList>
    </citation>
    <scope>NUCLEOTIDE SEQUENCE [LARGE SCALE GENOMIC DNA]</scope>
    <source>
        <strain evidence="11">DSM 45237</strain>
    </source>
</reference>
<proteinExistence type="inferred from homology"/>
<evidence type="ECO:0000256" key="4">
    <source>
        <dbReference type="ARBA" id="ARBA00022777"/>
    </source>
</evidence>
<feature type="compositionally biased region" description="Basic and acidic residues" evidence="7">
    <location>
        <begin position="254"/>
        <end position="314"/>
    </location>
</feature>
<keyword evidence="5" id="KW-0067">ATP-binding</keyword>
<keyword evidence="3" id="KW-0547">Nucleotide-binding</keyword>
<dbReference type="InterPro" id="IPR031475">
    <property type="entry name" value="NBD_C"/>
</dbReference>
<keyword evidence="2" id="KW-0808">Transferase</keyword>
<protein>
    <submittedName>
        <fullName evidence="10">Putative nucleotide-binding of sugar-metabolising enzyme</fullName>
    </submittedName>
</protein>
<accession>A0A1H5PLN4</accession>
<evidence type="ECO:0000256" key="2">
    <source>
        <dbReference type="ARBA" id="ARBA00022679"/>
    </source>
</evidence>
<feature type="region of interest" description="Disordered" evidence="7">
    <location>
        <begin position="409"/>
        <end position="449"/>
    </location>
</feature>
<organism evidence="10 11">
    <name type="scientific">Jiangella alba</name>
    <dbReference type="NCBI Taxonomy" id="561176"/>
    <lineage>
        <taxon>Bacteria</taxon>
        <taxon>Bacillati</taxon>
        <taxon>Actinomycetota</taxon>
        <taxon>Actinomycetes</taxon>
        <taxon>Jiangellales</taxon>
        <taxon>Jiangellaceae</taxon>
        <taxon>Jiangella</taxon>
    </lineage>
</organism>
<evidence type="ECO:0000259" key="8">
    <source>
        <dbReference type="Pfam" id="PF07005"/>
    </source>
</evidence>